<dbReference type="Proteomes" id="UP000642488">
    <property type="component" value="Unassembled WGS sequence"/>
</dbReference>
<proteinExistence type="predicted"/>
<feature type="chain" id="PRO_5038033075" description="Lipopolysaccharide export system protein LptA" evidence="1">
    <location>
        <begin position="20"/>
        <end position="170"/>
    </location>
</feature>
<dbReference type="AlphaFoldDB" id="A0A934II05"/>
<evidence type="ECO:0000256" key="1">
    <source>
        <dbReference type="SAM" id="SignalP"/>
    </source>
</evidence>
<comment type="caution">
    <text evidence="2">The sequence shown here is derived from an EMBL/GenBank/DDBJ whole genome shotgun (WGS) entry which is preliminary data.</text>
</comment>
<accession>A0A934II05</accession>
<keyword evidence="1" id="KW-0732">Signal</keyword>
<name>A0A934II05_9RHOB</name>
<dbReference type="RefSeq" id="WP_198916415.1">
    <property type="nucleotide sequence ID" value="NZ_JAEKPD010000009.1"/>
</dbReference>
<reference evidence="2" key="1">
    <citation type="submission" date="2020-12" db="EMBL/GenBank/DDBJ databases">
        <title>Bacterial taxonomy.</title>
        <authorList>
            <person name="Pan X."/>
        </authorList>
    </citation>
    <scope>NUCLEOTIDE SEQUENCE</scope>
    <source>
        <strain evidence="2">KCTC 52957</strain>
    </source>
</reference>
<gene>
    <name evidence="2" type="ORF">ILP92_10835</name>
</gene>
<evidence type="ECO:0000313" key="3">
    <source>
        <dbReference type="Proteomes" id="UP000642488"/>
    </source>
</evidence>
<evidence type="ECO:0008006" key="4">
    <source>
        <dbReference type="Google" id="ProtNLM"/>
    </source>
</evidence>
<keyword evidence="3" id="KW-1185">Reference proteome</keyword>
<feature type="signal peptide" evidence="1">
    <location>
        <begin position="1"/>
        <end position="19"/>
    </location>
</feature>
<dbReference type="EMBL" id="JAEKPD010000009">
    <property type="protein sequence ID" value="MBJ3763241.1"/>
    <property type="molecule type" value="Genomic_DNA"/>
</dbReference>
<organism evidence="2 3">
    <name type="scientific">Palleronia pontilimi</name>
    <dbReference type="NCBI Taxonomy" id="1964209"/>
    <lineage>
        <taxon>Bacteria</taxon>
        <taxon>Pseudomonadati</taxon>
        <taxon>Pseudomonadota</taxon>
        <taxon>Alphaproteobacteria</taxon>
        <taxon>Rhodobacterales</taxon>
        <taxon>Roseobacteraceae</taxon>
        <taxon>Palleronia</taxon>
    </lineage>
</organism>
<protein>
    <recommendedName>
        <fullName evidence="4">Lipopolysaccharide export system protein LptA</fullName>
    </recommendedName>
</protein>
<evidence type="ECO:0000313" key="2">
    <source>
        <dbReference type="EMBL" id="MBJ3763241.1"/>
    </source>
</evidence>
<sequence length="170" mass="17968">MIRKTLMITAAAMALPALAQDSDPSQTTVGSLDGTIDGVQTAFVVVDGEDVPTGWKEVENGIEVTLRAFPEDQPQSDDNSLTIRLVADTASRRTALQSGEVSFTRNGEMLSATDDAIDLSINSLEVTEDSLLFEGNIRTTLAPGDKDVSVVSPDGVTLSADIQATVIRAE</sequence>